<organism evidence="6 7">
    <name type="scientific">Filimonas lacunae</name>
    <dbReference type="NCBI Taxonomy" id="477680"/>
    <lineage>
        <taxon>Bacteria</taxon>
        <taxon>Pseudomonadati</taxon>
        <taxon>Bacteroidota</taxon>
        <taxon>Chitinophagia</taxon>
        <taxon>Chitinophagales</taxon>
        <taxon>Chitinophagaceae</taxon>
        <taxon>Filimonas</taxon>
    </lineage>
</organism>
<dbReference type="Proteomes" id="UP000186917">
    <property type="component" value="Unassembled WGS sequence"/>
</dbReference>
<dbReference type="EMBL" id="FTOR01000003">
    <property type="protein sequence ID" value="SIT04738.1"/>
    <property type="molecule type" value="Genomic_DNA"/>
</dbReference>
<evidence type="ECO:0000256" key="1">
    <source>
        <dbReference type="ARBA" id="ARBA00023015"/>
    </source>
</evidence>
<keyword evidence="2" id="KW-0731">Sigma factor</keyword>
<dbReference type="Gene3D" id="1.10.1740.10">
    <property type="match status" value="1"/>
</dbReference>
<dbReference type="InterPro" id="IPR007627">
    <property type="entry name" value="RNA_pol_sigma70_r2"/>
</dbReference>
<keyword evidence="3" id="KW-0238">DNA-binding</keyword>
<gene>
    <name evidence="6" type="ORF">SAMN05421788_103134</name>
</gene>
<dbReference type="PANTHER" id="PTHR43133:SF8">
    <property type="entry name" value="RNA POLYMERASE SIGMA FACTOR HI_1459-RELATED"/>
    <property type="match status" value="1"/>
</dbReference>
<evidence type="ECO:0000259" key="5">
    <source>
        <dbReference type="Pfam" id="PF04542"/>
    </source>
</evidence>
<dbReference type="AlphaFoldDB" id="A0A173MJH7"/>
<proteinExistence type="predicted"/>
<keyword evidence="1" id="KW-0805">Transcription regulation</keyword>
<dbReference type="InterPro" id="IPR039425">
    <property type="entry name" value="RNA_pol_sigma-70-like"/>
</dbReference>
<accession>A0A173MJH7</accession>
<protein>
    <submittedName>
        <fullName evidence="6">Sigma-70 region 2</fullName>
    </submittedName>
</protein>
<evidence type="ECO:0000256" key="3">
    <source>
        <dbReference type="ARBA" id="ARBA00023125"/>
    </source>
</evidence>
<sequence>MYTHLSYDEPELLSLSSQGEEQAFTRLLQMHKHKLYSFVRHITDSDTEAELAIQQIIATLWHQREQLAAVEEFDNYLFTVTVQQLLPAHKKATRTSTTVSAEKLSWLASQSFDNTGTAEDRAAFIAHLHDPALSHPLPDLLLPYWNRHLATGFMPDTIWDRLTEQLLEEGDIKAPEKHKGGFLGWFSRK</sequence>
<keyword evidence="7" id="KW-1185">Reference proteome</keyword>
<dbReference type="Pfam" id="PF04542">
    <property type="entry name" value="Sigma70_r2"/>
    <property type="match status" value="1"/>
</dbReference>
<dbReference type="STRING" id="477680.SAMN05421788_103134"/>
<dbReference type="InterPro" id="IPR013325">
    <property type="entry name" value="RNA_pol_sigma_r2"/>
</dbReference>
<dbReference type="GO" id="GO:0003677">
    <property type="term" value="F:DNA binding"/>
    <property type="evidence" value="ECO:0007669"/>
    <property type="project" value="UniProtKB-KW"/>
</dbReference>
<feature type="domain" description="RNA polymerase sigma-70 region 2" evidence="5">
    <location>
        <begin position="27"/>
        <end position="94"/>
    </location>
</feature>
<dbReference type="GO" id="GO:0016987">
    <property type="term" value="F:sigma factor activity"/>
    <property type="evidence" value="ECO:0007669"/>
    <property type="project" value="UniProtKB-KW"/>
</dbReference>
<dbReference type="GO" id="GO:0006352">
    <property type="term" value="P:DNA-templated transcription initiation"/>
    <property type="evidence" value="ECO:0007669"/>
    <property type="project" value="InterPro"/>
</dbReference>
<evidence type="ECO:0000256" key="2">
    <source>
        <dbReference type="ARBA" id="ARBA00023082"/>
    </source>
</evidence>
<evidence type="ECO:0000313" key="7">
    <source>
        <dbReference type="Proteomes" id="UP000186917"/>
    </source>
</evidence>
<evidence type="ECO:0000313" key="6">
    <source>
        <dbReference type="EMBL" id="SIT04738.1"/>
    </source>
</evidence>
<name>A0A173MJH7_9BACT</name>
<dbReference type="SUPFAM" id="SSF88946">
    <property type="entry name" value="Sigma2 domain of RNA polymerase sigma factors"/>
    <property type="match status" value="1"/>
</dbReference>
<keyword evidence="4" id="KW-0804">Transcription</keyword>
<reference evidence="7" key="1">
    <citation type="submission" date="2017-01" db="EMBL/GenBank/DDBJ databases">
        <authorList>
            <person name="Varghese N."/>
            <person name="Submissions S."/>
        </authorList>
    </citation>
    <scope>NUCLEOTIDE SEQUENCE [LARGE SCALE GENOMIC DNA]</scope>
    <source>
        <strain evidence="7">DSM 21054</strain>
    </source>
</reference>
<dbReference type="OrthoDB" id="670102at2"/>
<dbReference type="PANTHER" id="PTHR43133">
    <property type="entry name" value="RNA POLYMERASE ECF-TYPE SIGMA FACTO"/>
    <property type="match status" value="1"/>
</dbReference>
<evidence type="ECO:0000256" key="4">
    <source>
        <dbReference type="ARBA" id="ARBA00023163"/>
    </source>
</evidence>
<dbReference type="KEGG" id="fln:FLA_3816"/>